<dbReference type="Gene3D" id="2.120.10.80">
    <property type="entry name" value="Kelch-type beta propeller"/>
    <property type="match status" value="2"/>
</dbReference>
<accession>A0A364RDS4</accession>
<gene>
    <name evidence="4" type="ORF">DP923_11610</name>
</gene>
<dbReference type="SUPFAM" id="SSF49785">
    <property type="entry name" value="Galactose-binding domain-like"/>
    <property type="match status" value="2"/>
</dbReference>
<feature type="transmembrane region" description="Helical" evidence="1">
    <location>
        <begin position="20"/>
        <end position="40"/>
    </location>
</feature>
<dbReference type="Gene3D" id="2.60.120.430">
    <property type="entry name" value="Galactose-binding lectin"/>
    <property type="match status" value="2"/>
</dbReference>
<comment type="caution">
    <text evidence="4">The sequence shown here is derived from an EMBL/GenBank/DDBJ whole genome shotgun (WGS) entry which is preliminary data.</text>
</comment>
<dbReference type="InterPro" id="IPR008979">
    <property type="entry name" value="Galactose-bd-like_sf"/>
</dbReference>
<dbReference type="Pfam" id="PF18962">
    <property type="entry name" value="Por_Secre_tail"/>
    <property type="match status" value="1"/>
</dbReference>
<dbReference type="SUPFAM" id="SSF117281">
    <property type="entry name" value="Kelch motif"/>
    <property type="match status" value="2"/>
</dbReference>
<name>A0A364RDS4_9BACT</name>
<reference evidence="4 5" key="1">
    <citation type="submission" date="2018-06" db="EMBL/GenBank/DDBJ databases">
        <authorList>
            <person name="Liu Z.-W."/>
        </authorList>
    </citation>
    <scope>NUCLEOTIDE SEQUENCE [LARGE SCALE GENOMIC DNA]</scope>
    <source>
        <strain evidence="4 5">2b14</strain>
    </source>
</reference>
<evidence type="ECO:0008006" key="6">
    <source>
        <dbReference type="Google" id="ProtNLM"/>
    </source>
</evidence>
<sequence length="1456" mass="155731">MEKNFTLDLNRPVFLRDRLIKWAGIMLLLIMGLQAGNILFAEKAGNLFSLKQAATPIAAIPGSDIAICSPGDLYGENGLNQSFNPGFVAQESATSATTISWGTAASQPYNVSEAQGEVVNGKLYSFGGFDSQKTGFTPTSRAYVFDPAANTWKALAAMPPMNSTNYGGVTHAGFATDGKDIYFAGGYTSNATGTGQIFGSKEAWKYIVAENRYVRLPNLPIQIAAGQMEYLNGKLHHIGGTNLSRTQDLGNHYVLDLSNTSAGWKTLAPVPNARQHAGSAVLGGKIYYIGGQTGHDSKLVAQKYVHSYNPSTNTWTRVADLPVPSGATGRGHISSAVVVYNNRILVLAGETVFNAGYTNMVSAYSPSTNTWENLTPMPVARYSGVAAYINGNLYYTGGSKTRTTYKGKITETTSPDPTTDLLSGVSATSSRSYTLAKLATGAATYTDRTYKITNVPSLLSGAEYIRTPNDDKSSTAASLVTVKLSKKATLYAAYDPRATARPSWLSTWTKRTERLGVEDSKISYLDLYSKTYEAGTITFGGNMASPAAGSQTNYIIIAKATTTATEEEPAPEDPPVMAGSGDAKINFQTSSSGSVSGYLADTGQPFDTNRGYGWVNPSTKAPVNLSANMRLRSGTTDLRLRTLVQMQDNTNGQVPGTWEYVIPNGTYNVGVSVGDPNYYDSSHRINVEGKTAISGFVPSSQTKFRAATVQVQVSDGRLTIDAAGGTNTKLNYVTIASATPTAASTNGFLVLENMDKFPAADQLTFSKIQTPWRRTSPSVTPYNANHDKVRLRLHNKGTGALKINGLSLSNTALWKISALNGAAYSSSALPLTINSKAYAELEIEFIAKDQATRVKVLQGSLRISSNDSEAPEKDVTLYGLWQLKGEGSSEPWANEIISAFGFKTRVGFNSNDGTSDGKTIVANSDEIISAYFVRANPSLPVRVVQMAAYHGCCSSTETIQWHAKGSTTNTTIFSHNPLDGQSLLPRKSGSSTVVAEGSFSPSGAFGLKMQKSYTDRTKNYDGRIAVRIWKAKDASGRVIPNAYLMGMDYLGTTYTNYDYQDNIYFVSNIKPETGPAHYSELSATPSAFTFNTLAVGANQVKAISLKNLGKSYTSGSDPSVQISSIQIAGPNASDFTAGSPGTTTLGVQSTTSINVTFKPGSPGLKNAVLLVYYNNAGSPLRVPLYGIAQNGSTTFSLAKRIKGAANSNVTIAGKVWEADINYRKGSIKLDKQIVAGPIAATDEDVLYQTYLSAAANLAETRYDIPVANGNYRVRMHLVENYFNASGSRVFSVTAEGKLAVPYVDIFSEVGYRSAYVKDIAVTVTDGVMNFRFNPTADRVAIAGLEIYKVNGTNPAAVQQAYSSILDAPVTRNLQVYPNPAQGKEVNLALEGFEAQEKVSVQVFDMAGRVVQTIEIITDELGAYNASLQLSNSLQGGIYLIKASAASGGSSTKLILE</sequence>
<reference evidence="4 5" key="2">
    <citation type="submission" date="2018-07" db="EMBL/GenBank/DDBJ databases">
        <title>Pontibacter sp. 2b14 genomic sequence and assembly.</title>
        <authorList>
            <person name="Du Z.-J."/>
        </authorList>
    </citation>
    <scope>NUCLEOTIDE SEQUENCE [LARGE SCALE GENOMIC DNA]</scope>
    <source>
        <strain evidence="4 5">2b14</strain>
    </source>
</reference>
<dbReference type="InterPro" id="IPR013783">
    <property type="entry name" value="Ig-like_fold"/>
</dbReference>
<evidence type="ECO:0000313" key="5">
    <source>
        <dbReference type="Proteomes" id="UP000251692"/>
    </source>
</evidence>
<dbReference type="Pfam" id="PF11721">
    <property type="entry name" value="Malectin"/>
    <property type="match status" value="1"/>
</dbReference>
<dbReference type="SMART" id="SM00612">
    <property type="entry name" value="Kelch"/>
    <property type="match status" value="4"/>
</dbReference>
<evidence type="ECO:0000256" key="1">
    <source>
        <dbReference type="SAM" id="Phobius"/>
    </source>
</evidence>
<dbReference type="Pfam" id="PF24681">
    <property type="entry name" value="Kelch_KLHDC2_KLHL20_DRC7"/>
    <property type="match status" value="1"/>
</dbReference>
<dbReference type="InterPro" id="IPR026444">
    <property type="entry name" value="Secre_tail"/>
</dbReference>
<evidence type="ECO:0000259" key="2">
    <source>
        <dbReference type="Pfam" id="PF11721"/>
    </source>
</evidence>
<dbReference type="Pfam" id="PF01344">
    <property type="entry name" value="Kelch_1"/>
    <property type="match status" value="1"/>
</dbReference>
<dbReference type="PANTHER" id="PTHR46773">
    <property type="match status" value="1"/>
</dbReference>
<dbReference type="EMBL" id="QMDV01000003">
    <property type="protein sequence ID" value="RAU82424.1"/>
    <property type="molecule type" value="Genomic_DNA"/>
</dbReference>
<dbReference type="RefSeq" id="WP_112306016.1">
    <property type="nucleotide sequence ID" value="NZ_QMDV01000003.1"/>
</dbReference>
<keyword evidence="5" id="KW-1185">Reference proteome</keyword>
<dbReference type="Gene3D" id="2.60.40.10">
    <property type="entry name" value="Immunoglobulins"/>
    <property type="match status" value="2"/>
</dbReference>
<dbReference type="NCBIfam" id="TIGR04183">
    <property type="entry name" value="Por_Secre_tail"/>
    <property type="match status" value="1"/>
</dbReference>
<dbReference type="Proteomes" id="UP000251692">
    <property type="component" value="Unassembled WGS sequence"/>
</dbReference>
<dbReference type="OrthoDB" id="175993at2"/>
<evidence type="ECO:0000259" key="3">
    <source>
        <dbReference type="Pfam" id="PF18962"/>
    </source>
</evidence>
<organism evidence="4 5">
    <name type="scientific">Pontibacter arcticus</name>
    <dbReference type="NCBI Taxonomy" id="2080288"/>
    <lineage>
        <taxon>Bacteria</taxon>
        <taxon>Pseudomonadati</taxon>
        <taxon>Bacteroidota</taxon>
        <taxon>Cytophagia</taxon>
        <taxon>Cytophagales</taxon>
        <taxon>Hymenobacteraceae</taxon>
        <taxon>Pontibacter</taxon>
    </lineage>
</organism>
<keyword evidence="1" id="KW-1133">Transmembrane helix</keyword>
<feature type="domain" description="Secretion system C-terminal sorting" evidence="3">
    <location>
        <begin position="1375"/>
        <end position="1454"/>
    </location>
</feature>
<dbReference type="InterPro" id="IPR021720">
    <property type="entry name" value="Malectin_dom"/>
</dbReference>
<keyword evidence="1" id="KW-0472">Membrane</keyword>
<keyword evidence="1" id="KW-0812">Transmembrane</keyword>
<dbReference type="InterPro" id="IPR015915">
    <property type="entry name" value="Kelch-typ_b-propeller"/>
</dbReference>
<dbReference type="InterPro" id="IPR053256">
    <property type="entry name" value="Kelch_repeat-containing"/>
</dbReference>
<dbReference type="InterPro" id="IPR006652">
    <property type="entry name" value="Kelch_1"/>
</dbReference>
<evidence type="ECO:0000313" key="4">
    <source>
        <dbReference type="EMBL" id="RAU82424.1"/>
    </source>
</evidence>
<protein>
    <recommendedName>
        <fullName evidence="6">Por secretion system C-terminal sorting domain-containing protein</fullName>
    </recommendedName>
</protein>
<proteinExistence type="predicted"/>
<dbReference type="PANTHER" id="PTHR46773:SF5">
    <property type="entry name" value="OS04G0487100 PROTEIN"/>
    <property type="match status" value="1"/>
</dbReference>
<feature type="domain" description="Malectin" evidence="2">
    <location>
        <begin position="1207"/>
        <end position="1336"/>
    </location>
</feature>